<dbReference type="AlphaFoldDB" id="A0A2K1J7L5"/>
<sequence length="91" mass="10427">MQYLFHFFRCIPPFAVHLLFSFPASTQVSRAFTGKRHFVRPRGKPRCHELHVEGASFSPSQSSSFFSHTLTPLNPRILMVGPNCGFDKPQY</sequence>
<name>A0A2K1J7L5_PHYPA</name>
<dbReference type="Gramene" id="Pp3c16_7664V3.1">
    <property type="protein sequence ID" value="PAC:32985782.CDS.1"/>
    <property type="gene ID" value="Pp3c16_7664"/>
</dbReference>
<reference evidence="1 3" key="1">
    <citation type="journal article" date="2008" name="Science">
        <title>The Physcomitrella genome reveals evolutionary insights into the conquest of land by plants.</title>
        <authorList>
            <person name="Rensing S."/>
            <person name="Lang D."/>
            <person name="Zimmer A."/>
            <person name="Terry A."/>
            <person name="Salamov A."/>
            <person name="Shapiro H."/>
            <person name="Nishiyama T."/>
            <person name="Perroud P.-F."/>
            <person name="Lindquist E."/>
            <person name="Kamisugi Y."/>
            <person name="Tanahashi T."/>
            <person name="Sakakibara K."/>
            <person name="Fujita T."/>
            <person name="Oishi K."/>
            <person name="Shin-I T."/>
            <person name="Kuroki Y."/>
            <person name="Toyoda A."/>
            <person name="Suzuki Y."/>
            <person name="Hashimoto A."/>
            <person name="Yamaguchi K."/>
            <person name="Sugano A."/>
            <person name="Kohara Y."/>
            <person name="Fujiyama A."/>
            <person name="Anterola A."/>
            <person name="Aoki S."/>
            <person name="Ashton N."/>
            <person name="Barbazuk W.B."/>
            <person name="Barker E."/>
            <person name="Bennetzen J."/>
            <person name="Bezanilla M."/>
            <person name="Blankenship R."/>
            <person name="Cho S.H."/>
            <person name="Dutcher S."/>
            <person name="Estelle M."/>
            <person name="Fawcett J.A."/>
            <person name="Gundlach H."/>
            <person name="Hanada K."/>
            <person name="Heyl A."/>
            <person name="Hicks K.A."/>
            <person name="Hugh J."/>
            <person name="Lohr M."/>
            <person name="Mayer K."/>
            <person name="Melkozernov A."/>
            <person name="Murata T."/>
            <person name="Nelson D."/>
            <person name="Pils B."/>
            <person name="Prigge M."/>
            <person name="Reiss B."/>
            <person name="Renner T."/>
            <person name="Rombauts S."/>
            <person name="Rushton P."/>
            <person name="Sanderfoot A."/>
            <person name="Schween G."/>
            <person name="Shiu S.-H."/>
            <person name="Stueber K."/>
            <person name="Theodoulou F.L."/>
            <person name="Tu H."/>
            <person name="Van de Peer Y."/>
            <person name="Verrier P.J."/>
            <person name="Waters E."/>
            <person name="Wood A."/>
            <person name="Yang L."/>
            <person name="Cove D."/>
            <person name="Cuming A."/>
            <person name="Hasebe M."/>
            <person name="Lucas S."/>
            <person name="Mishler D.B."/>
            <person name="Reski R."/>
            <person name="Grigoriev I."/>
            <person name="Quatrano R.S."/>
            <person name="Boore J.L."/>
        </authorList>
    </citation>
    <scope>NUCLEOTIDE SEQUENCE [LARGE SCALE GENOMIC DNA]</scope>
    <source>
        <strain evidence="2 3">cv. Gransden 2004</strain>
    </source>
</reference>
<proteinExistence type="predicted"/>
<dbReference type="EnsemblPlants" id="Pp3c16_7664V3.1">
    <property type="protein sequence ID" value="PAC:32985782.CDS.1"/>
    <property type="gene ID" value="Pp3c16_7664"/>
</dbReference>
<gene>
    <name evidence="1" type="ORF">PHYPA_020625</name>
</gene>
<dbReference type="Proteomes" id="UP000006727">
    <property type="component" value="Chromosome 16"/>
</dbReference>
<reference evidence="1 3" key="2">
    <citation type="journal article" date="2018" name="Plant J.">
        <title>The Physcomitrella patens chromosome-scale assembly reveals moss genome structure and evolution.</title>
        <authorList>
            <person name="Lang D."/>
            <person name="Ullrich K.K."/>
            <person name="Murat F."/>
            <person name="Fuchs J."/>
            <person name="Jenkins J."/>
            <person name="Haas F.B."/>
            <person name="Piednoel M."/>
            <person name="Gundlach H."/>
            <person name="Van Bel M."/>
            <person name="Meyberg R."/>
            <person name="Vives C."/>
            <person name="Morata J."/>
            <person name="Symeonidi A."/>
            <person name="Hiss M."/>
            <person name="Muchero W."/>
            <person name="Kamisugi Y."/>
            <person name="Saleh O."/>
            <person name="Blanc G."/>
            <person name="Decker E.L."/>
            <person name="van Gessel N."/>
            <person name="Grimwood J."/>
            <person name="Hayes R.D."/>
            <person name="Graham S.W."/>
            <person name="Gunter L.E."/>
            <person name="McDaniel S.F."/>
            <person name="Hoernstein S.N.W."/>
            <person name="Larsson A."/>
            <person name="Li F.W."/>
            <person name="Perroud P.F."/>
            <person name="Phillips J."/>
            <person name="Ranjan P."/>
            <person name="Rokshar D.S."/>
            <person name="Rothfels C.J."/>
            <person name="Schneider L."/>
            <person name="Shu S."/>
            <person name="Stevenson D.W."/>
            <person name="Thummler F."/>
            <person name="Tillich M."/>
            <person name="Villarreal Aguilar J.C."/>
            <person name="Widiez T."/>
            <person name="Wong G.K."/>
            <person name="Wymore A."/>
            <person name="Zhang Y."/>
            <person name="Zimmer A.D."/>
            <person name="Quatrano R.S."/>
            <person name="Mayer K.F.X."/>
            <person name="Goodstein D."/>
            <person name="Casacuberta J.M."/>
            <person name="Vandepoele K."/>
            <person name="Reski R."/>
            <person name="Cuming A.C."/>
            <person name="Tuskan G.A."/>
            <person name="Maumus F."/>
            <person name="Salse J."/>
            <person name="Schmutz J."/>
            <person name="Rensing S.A."/>
        </authorList>
    </citation>
    <scope>NUCLEOTIDE SEQUENCE [LARGE SCALE GENOMIC DNA]</scope>
    <source>
        <strain evidence="2 3">cv. Gransden 2004</strain>
    </source>
</reference>
<dbReference type="EMBL" id="ABEU02000016">
    <property type="protein sequence ID" value="PNR37516.1"/>
    <property type="molecule type" value="Genomic_DNA"/>
</dbReference>
<keyword evidence="3" id="KW-1185">Reference proteome</keyword>
<organism evidence="1">
    <name type="scientific">Physcomitrium patens</name>
    <name type="common">Spreading-leaved earth moss</name>
    <name type="synonym">Physcomitrella patens</name>
    <dbReference type="NCBI Taxonomy" id="3218"/>
    <lineage>
        <taxon>Eukaryota</taxon>
        <taxon>Viridiplantae</taxon>
        <taxon>Streptophyta</taxon>
        <taxon>Embryophyta</taxon>
        <taxon>Bryophyta</taxon>
        <taxon>Bryophytina</taxon>
        <taxon>Bryopsida</taxon>
        <taxon>Funariidae</taxon>
        <taxon>Funariales</taxon>
        <taxon>Funariaceae</taxon>
        <taxon>Physcomitrium</taxon>
    </lineage>
</organism>
<reference evidence="2" key="3">
    <citation type="submission" date="2020-12" db="UniProtKB">
        <authorList>
            <consortium name="EnsemblPlants"/>
        </authorList>
    </citation>
    <scope>IDENTIFICATION</scope>
</reference>
<protein>
    <submittedName>
        <fullName evidence="1 2">Uncharacterized protein</fullName>
    </submittedName>
</protein>
<dbReference type="InParanoid" id="A0A2K1J7L5"/>
<evidence type="ECO:0000313" key="3">
    <source>
        <dbReference type="Proteomes" id="UP000006727"/>
    </source>
</evidence>
<accession>A0A2K1J7L5</accession>
<evidence type="ECO:0000313" key="2">
    <source>
        <dbReference type="EnsemblPlants" id="PAC:32985782.CDS.1"/>
    </source>
</evidence>
<evidence type="ECO:0000313" key="1">
    <source>
        <dbReference type="EMBL" id="PNR37516.1"/>
    </source>
</evidence>